<comment type="caution">
    <text evidence="1">The sequence shown here is derived from an EMBL/GenBank/DDBJ whole genome shotgun (WGS) entry which is preliminary data.</text>
</comment>
<name>A0AAX3J3Q9_9GAMM</name>
<gene>
    <name evidence="1" type="ORF">PANT111_150122</name>
</gene>
<evidence type="ECO:0000313" key="2">
    <source>
        <dbReference type="Proteomes" id="UP000433737"/>
    </source>
</evidence>
<dbReference type="RefSeq" id="WP_159223334.1">
    <property type="nucleotide sequence ID" value="NZ_LR733469.1"/>
</dbReference>
<evidence type="ECO:0008006" key="3">
    <source>
        <dbReference type="Google" id="ProtNLM"/>
    </source>
</evidence>
<dbReference type="GO" id="GO:0006270">
    <property type="term" value="P:DNA replication initiation"/>
    <property type="evidence" value="ECO:0007669"/>
    <property type="project" value="InterPro"/>
</dbReference>
<reference evidence="1 2" key="1">
    <citation type="submission" date="2019-10" db="EMBL/GenBank/DDBJ databases">
        <authorList>
            <person name="Karimi E."/>
        </authorList>
    </citation>
    <scope>NUCLEOTIDE SEQUENCE [LARGE SCALE GENOMIC DNA]</scope>
    <source>
        <strain evidence="1">Pantoea sp. 111</strain>
    </source>
</reference>
<dbReference type="Proteomes" id="UP000433737">
    <property type="component" value="Unassembled WGS sequence"/>
</dbReference>
<dbReference type="Pfam" id="PF06992">
    <property type="entry name" value="Phage_lambda_P"/>
    <property type="match status" value="1"/>
</dbReference>
<sequence length="251" mass="28583">MNNIATHLQNFSFNPVPQASSASASASAYSDSWDHAAGLFNGIFDQLRAAFPASSNAFKTQADIDVFRQQWVRSFMENGITTMQQIDAGMRHARQQESPYLPSPGKFVSWCKDSCTVLGISTDDAMDEFHRYNRDRGMYSSPEKFNWSKPVLYWVVTDARQAMLQRCLSESEVETFITRKLSEWSKKVAAGEQIPDPVQMIESKSRPAAHQPSTNDYEYQYMPNAAHMGNVTPAQWLLEEYRRRKELGLKT</sequence>
<dbReference type="EMBL" id="CABWMH010000007">
    <property type="protein sequence ID" value="VXB51402.1"/>
    <property type="molecule type" value="Genomic_DNA"/>
</dbReference>
<dbReference type="AlphaFoldDB" id="A0AAX3J3Q9"/>
<proteinExistence type="predicted"/>
<dbReference type="InterPro" id="IPR009731">
    <property type="entry name" value="P-like"/>
</dbReference>
<accession>A0AAX3J3Q9</accession>
<evidence type="ECO:0000313" key="1">
    <source>
        <dbReference type="EMBL" id="VXB51402.1"/>
    </source>
</evidence>
<organism evidence="1 2">
    <name type="scientific">Pantoea brenneri</name>
    <dbReference type="NCBI Taxonomy" id="472694"/>
    <lineage>
        <taxon>Bacteria</taxon>
        <taxon>Pseudomonadati</taxon>
        <taxon>Pseudomonadota</taxon>
        <taxon>Gammaproteobacteria</taxon>
        <taxon>Enterobacterales</taxon>
        <taxon>Erwiniaceae</taxon>
        <taxon>Pantoea</taxon>
    </lineage>
</organism>
<protein>
    <recommendedName>
        <fullName evidence="3">Replication protein P</fullName>
    </recommendedName>
</protein>